<dbReference type="EMBL" id="FUXE01000013">
    <property type="protein sequence ID" value="SJZ85111.1"/>
    <property type="molecule type" value="Genomic_DNA"/>
</dbReference>
<organism evidence="2 3">
    <name type="scientific">Porphyromonas circumdentaria</name>
    <dbReference type="NCBI Taxonomy" id="29524"/>
    <lineage>
        <taxon>Bacteria</taxon>
        <taxon>Pseudomonadati</taxon>
        <taxon>Bacteroidota</taxon>
        <taxon>Bacteroidia</taxon>
        <taxon>Bacteroidales</taxon>
        <taxon>Porphyromonadaceae</taxon>
        <taxon>Porphyromonas</taxon>
    </lineage>
</organism>
<dbReference type="OrthoDB" id="1014515at2"/>
<feature type="transmembrane region" description="Helical" evidence="1">
    <location>
        <begin position="246"/>
        <end position="271"/>
    </location>
</feature>
<dbReference type="RefSeq" id="WP_078737201.1">
    <property type="nucleotide sequence ID" value="NZ_FUXE01000013.1"/>
</dbReference>
<dbReference type="Proteomes" id="UP000190121">
    <property type="component" value="Unassembled WGS sequence"/>
</dbReference>
<keyword evidence="3" id="KW-1185">Reference proteome</keyword>
<feature type="transmembrane region" description="Helical" evidence="1">
    <location>
        <begin position="53"/>
        <end position="72"/>
    </location>
</feature>
<keyword evidence="1" id="KW-0812">Transmembrane</keyword>
<feature type="transmembrane region" description="Helical" evidence="1">
    <location>
        <begin position="12"/>
        <end position="33"/>
    </location>
</feature>
<dbReference type="AlphaFoldDB" id="A0A1T4P0Y3"/>
<accession>A0A1T4P0Y3</accession>
<evidence type="ECO:0008006" key="4">
    <source>
        <dbReference type="Google" id="ProtNLM"/>
    </source>
</evidence>
<feature type="transmembrane region" description="Helical" evidence="1">
    <location>
        <begin position="139"/>
        <end position="157"/>
    </location>
</feature>
<gene>
    <name evidence="2" type="ORF">SAMN02745171_01297</name>
</gene>
<feature type="transmembrane region" description="Helical" evidence="1">
    <location>
        <begin position="84"/>
        <end position="102"/>
    </location>
</feature>
<feature type="transmembrane region" description="Helical" evidence="1">
    <location>
        <begin position="108"/>
        <end position="127"/>
    </location>
</feature>
<evidence type="ECO:0000313" key="3">
    <source>
        <dbReference type="Proteomes" id="UP000190121"/>
    </source>
</evidence>
<evidence type="ECO:0000313" key="2">
    <source>
        <dbReference type="EMBL" id="SJZ85111.1"/>
    </source>
</evidence>
<feature type="transmembrane region" description="Helical" evidence="1">
    <location>
        <begin position="172"/>
        <end position="191"/>
    </location>
</feature>
<proteinExistence type="predicted"/>
<name>A0A1T4P0Y3_9PORP</name>
<feature type="transmembrane region" description="Helical" evidence="1">
    <location>
        <begin position="330"/>
        <end position="349"/>
    </location>
</feature>
<keyword evidence="1" id="KW-0472">Membrane</keyword>
<reference evidence="3" key="1">
    <citation type="submission" date="2017-02" db="EMBL/GenBank/DDBJ databases">
        <authorList>
            <person name="Varghese N."/>
            <person name="Submissions S."/>
        </authorList>
    </citation>
    <scope>NUCLEOTIDE SEQUENCE [LARGE SCALE GENOMIC DNA]</scope>
    <source>
        <strain evidence="3">ATCC 51356</strain>
    </source>
</reference>
<protein>
    <recommendedName>
        <fullName evidence="4">O-antigen ligase</fullName>
    </recommendedName>
</protein>
<feature type="transmembrane region" description="Helical" evidence="1">
    <location>
        <begin position="406"/>
        <end position="429"/>
    </location>
</feature>
<keyword evidence="1" id="KW-1133">Transmembrane helix</keyword>
<dbReference type="STRING" id="29524.SAMN02745171_01297"/>
<evidence type="ECO:0000256" key="1">
    <source>
        <dbReference type="SAM" id="Phobius"/>
    </source>
</evidence>
<sequence length="483" mass="54926">MKQTKNLLLSYTLYFRLLPLLFGIGGVLLPLLSPHLFEKEIALDRLDITHFALPFWIFISLAGALILYQFLAEVQAKTEKRAHLNEEGTLLFWSLGYANLLFGVINSHLGILFFFILGAITNCIPYFRNGFKGLLRPKLFLIATTAYVAYEALTLLWSDNALQSLTYWQKEIWIAIVPLLMCIAPPSGYTVRRFMKYALQISYLYLLSQLLIYGWTCLSIENPLWAAFSFNKAYFTISGEAMFPGFLLSLLGFDHYTYLGFVFLAPILYFLTEHILKSSNRHSWEIISLVSLAAISYSFIHQSRTLMLFYLFIALIVIVRKKNGWGYKRVVASSIVGLGVILGVLLYFYPHLLHFFVDTHRLELLRVARNYLGDNLLNGYGLGSSENLIYPFFNGAKHTAHFHNQFIQSLLEGGVVSGLLVALIPISYGIESYRQKNGASLFLILLFSLIMVIDLVVFLTEYLIAMLLLLSIMIHGTSTKATE</sequence>
<feature type="transmembrane region" description="Helical" evidence="1">
    <location>
        <begin position="306"/>
        <end position="323"/>
    </location>
</feature>
<feature type="transmembrane region" description="Helical" evidence="1">
    <location>
        <begin position="203"/>
        <end position="226"/>
    </location>
</feature>
<feature type="transmembrane region" description="Helical" evidence="1">
    <location>
        <begin position="441"/>
        <end position="474"/>
    </location>
</feature>
<feature type="transmembrane region" description="Helical" evidence="1">
    <location>
        <begin position="283"/>
        <end position="300"/>
    </location>
</feature>